<dbReference type="Pfam" id="PF01475">
    <property type="entry name" value="FUR"/>
    <property type="match status" value="1"/>
</dbReference>
<dbReference type="EMBL" id="FQUZ01000024">
    <property type="protein sequence ID" value="SHF48325.1"/>
    <property type="molecule type" value="Genomic_DNA"/>
</dbReference>
<feature type="binding site" evidence="7">
    <location>
        <position position="115"/>
    </location>
    <ligand>
        <name>Zn(2+)</name>
        <dbReference type="ChEBI" id="CHEBI:29105"/>
    </ligand>
</feature>
<dbReference type="PANTHER" id="PTHR33202">
    <property type="entry name" value="ZINC UPTAKE REGULATION PROTEIN"/>
    <property type="match status" value="1"/>
</dbReference>
<keyword evidence="6" id="KW-0804">Transcription</keyword>
<feature type="binding site" evidence="7">
    <location>
        <position position="152"/>
    </location>
    <ligand>
        <name>Zn(2+)</name>
        <dbReference type="ChEBI" id="CHEBI:29105"/>
    </ligand>
</feature>
<name>A0A1M5C0X5_9BURK</name>
<keyword evidence="2" id="KW-0678">Repressor</keyword>
<dbReference type="InterPro" id="IPR002481">
    <property type="entry name" value="FUR"/>
</dbReference>
<proteinExistence type="inferred from homology"/>
<dbReference type="GO" id="GO:0045892">
    <property type="term" value="P:negative regulation of DNA-templated transcription"/>
    <property type="evidence" value="ECO:0007669"/>
    <property type="project" value="TreeGrafter"/>
</dbReference>
<dbReference type="GO" id="GO:0008270">
    <property type="term" value="F:zinc ion binding"/>
    <property type="evidence" value="ECO:0007669"/>
    <property type="project" value="TreeGrafter"/>
</dbReference>
<comment type="similarity">
    <text evidence="1">Belongs to the Fur family.</text>
</comment>
<dbReference type="SUPFAM" id="SSF46785">
    <property type="entry name" value="Winged helix' DNA-binding domain"/>
    <property type="match status" value="1"/>
</dbReference>
<dbReference type="GO" id="GO:0000976">
    <property type="term" value="F:transcription cis-regulatory region binding"/>
    <property type="evidence" value="ECO:0007669"/>
    <property type="project" value="TreeGrafter"/>
</dbReference>
<sequence>MTATSTFSSFHDAKAAIVEHLRAAGLRPTTARIGVWQILEARAPERLDAETVFRDMLSSGLVASQGTVYRALKDFVEHGFALQEWRASLCGGKAVYTRSQPQASVCDTRIVCEHCGCATQVHDPALQERLQQLAQAQGLDVAAQPMTILVVCTQCAKHQHIRRRAWPGYRGH</sequence>
<dbReference type="GO" id="GO:0003700">
    <property type="term" value="F:DNA-binding transcription factor activity"/>
    <property type="evidence" value="ECO:0007669"/>
    <property type="project" value="InterPro"/>
</dbReference>
<organism evidence="8 9">
    <name type="scientific">Lampropedia hyalina DSM 16112</name>
    <dbReference type="NCBI Taxonomy" id="1122156"/>
    <lineage>
        <taxon>Bacteria</taxon>
        <taxon>Pseudomonadati</taxon>
        <taxon>Pseudomonadota</taxon>
        <taxon>Betaproteobacteria</taxon>
        <taxon>Burkholderiales</taxon>
        <taxon>Comamonadaceae</taxon>
        <taxon>Lampropedia</taxon>
    </lineage>
</organism>
<evidence type="ECO:0000256" key="2">
    <source>
        <dbReference type="ARBA" id="ARBA00022491"/>
    </source>
</evidence>
<keyword evidence="3 7" id="KW-0862">Zinc</keyword>
<dbReference type="PANTHER" id="PTHR33202:SF7">
    <property type="entry name" value="FERRIC UPTAKE REGULATION PROTEIN"/>
    <property type="match status" value="1"/>
</dbReference>
<evidence type="ECO:0000256" key="6">
    <source>
        <dbReference type="ARBA" id="ARBA00023163"/>
    </source>
</evidence>
<dbReference type="GO" id="GO:1900376">
    <property type="term" value="P:regulation of secondary metabolite biosynthetic process"/>
    <property type="evidence" value="ECO:0007669"/>
    <property type="project" value="TreeGrafter"/>
</dbReference>
<evidence type="ECO:0000256" key="5">
    <source>
        <dbReference type="ARBA" id="ARBA00023125"/>
    </source>
</evidence>
<keyword evidence="9" id="KW-1185">Reference proteome</keyword>
<comment type="cofactor">
    <cofactor evidence="7">
        <name>Zn(2+)</name>
        <dbReference type="ChEBI" id="CHEBI:29105"/>
    </cofactor>
    <text evidence="7">Binds 1 zinc ion per subunit.</text>
</comment>
<dbReference type="STRING" id="1122156.SAMN02745117_02040"/>
<evidence type="ECO:0000256" key="4">
    <source>
        <dbReference type="ARBA" id="ARBA00023015"/>
    </source>
</evidence>
<keyword evidence="7" id="KW-0479">Metal-binding</keyword>
<dbReference type="InterPro" id="IPR043135">
    <property type="entry name" value="Fur_C"/>
</dbReference>
<dbReference type="Proteomes" id="UP000184327">
    <property type="component" value="Unassembled WGS sequence"/>
</dbReference>
<protein>
    <submittedName>
        <fullName evidence="8">Fur family transcriptional regulator, ferric uptake regulator</fullName>
    </submittedName>
</protein>
<evidence type="ECO:0000256" key="7">
    <source>
        <dbReference type="PIRSR" id="PIRSR602481-1"/>
    </source>
</evidence>
<gene>
    <name evidence="8" type="ORF">SAMN02745117_02040</name>
</gene>
<accession>A0A1M5C0X5</accession>
<evidence type="ECO:0000256" key="3">
    <source>
        <dbReference type="ARBA" id="ARBA00022833"/>
    </source>
</evidence>
<keyword evidence="4" id="KW-0805">Transcription regulation</keyword>
<dbReference type="OrthoDB" id="8821470at2"/>
<evidence type="ECO:0000313" key="9">
    <source>
        <dbReference type="Proteomes" id="UP000184327"/>
    </source>
</evidence>
<dbReference type="Gene3D" id="1.10.10.10">
    <property type="entry name" value="Winged helix-like DNA-binding domain superfamily/Winged helix DNA-binding domain"/>
    <property type="match status" value="1"/>
</dbReference>
<dbReference type="InterPro" id="IPR036388">
    <property type="entry name" value="WH-like_DNA-bd_sf"/>
</dbReference>
<keyword evidence="5" id="KW-0238">DNA-binding</keyword>
<reference evidence="8 9" key="1">
    <citation type="submission" date="2016-11" db="EMBL/GenBank/DDBJ databases">
        <authorList>
            <person name="Jaros S."/>
            <person name="Januszkiewicz K."/>
            <person name="Wedrychowicz H."/>
        </authorList>
    </citation>
    <scope>NUCLEOTIDE SEQUENCE [LARGE SCALE GENOMIC DNA]</scope>
    <source>
        <strain evidence="8 9">DSM 16112</strain>
    </source>
</reference>
<feature type="binding site" evidence="7">
    <location>
        <position position="155"/>
    </location>
    <ligand>
        <name>Zn(2+)</name>
        <dbReference type="ChEBI" id="CHEBI:29105"/>
    </ligand>
</feature>
<evidence type="ECO:0000313" key="8">
    <source>
        <dbReference type="EMBL" id="SHF48325.1"/>
    </source>
</evidence>
<dbReference type="AlphaFoldDB" id="A0A1M5C0X5"/>
<dbReference type="Gene3D" id="3.30.1490.190">
    <property type="match status" value="1"/>
</dbReference>
<feature type="binding site" evidence="7">
    <location>
        <position position="112"/>
    </location>
    <ligand>
        <name>Zn(2+)</name>
        <dbReference type="ChEBI" id="CHEBI:29105"/>
    </ligand>
</feature>
<dbReference type="RefSeq" id="WP_073356583.1">
    <property type="nucleotide sequence ID" value="NZ_FQUZ01000024.1"/>
</dbReference>
<dbReference type="InterPro" id="IPR036390">
    <property type="entry name" value="WH_DNA-bd_sf"/>
</dbReference>
<evidence type="ECO:0000256" key="1">
    <source>
        <dbReference type="ARBA" id="ARBA00007957"/>
    </source>
</evidence>